<dbReference type="RefSeq" id="WP_135281813.1">
    <property type="nucleotide sequence ID" value="NZ_SRIO01000008.1"/>
</dbReference>
<feature type="transmembrane region" description="Helical" evidence="1">
    <location>
        <begin position="196"/>
        <end position="214"/>
    </location>
</feature>
<keyword evidence="2" id="KW-0560">Oxidoreductase</keyword>
<protein>
    <submittedName>
        <fullName evidence="2">Methane monooxygenase/ammonia monooxygenase subunit C</fullName>
    </submittedName>
</protein>
<proteinExistence type="predicted"/>
<keyword evidence="1" id="KW-0472">Membrane</keyword>
<feature type="transmembrane region" description="Helical" evidence="1">
    <location>
        <begin position="39"/>
        <end position="59"/>
    </location>
</feature>
<name>A0A4Z0F8Y4_9GAMM</name>
<dbReference type="Pfam" id="PF04896">
    <property type="entry name" value="AmoC"/>
    <property type="match status" value="1"/>
</dbReference>
<keyword evidence="2" id="KW-0503">Monooxygenase</keyword>
<sequence length="272" mass="30213">MNAVTKPQTLPAAPQTLMQRLLSAVGLLQDESQPPHMPWMAAVIGVGLAALLFGVYRWYQQAFSFSVGLDYFEQDFQTYWMTLLYAQGIIITLIGLVGVPLLWFTRPANPVMSPQRELSIYYAILAFMAVGSVILVAILGVYVEADAAWHQVTVRDTDFTPTHIGLFYFAIPLGAVGAILGFILLHTRMPYFRNRVSIPLALVVAAPVMIMPNLGLNEWGHTFFYAEELFAAPIHWGFVVLGWGLFGIGGFMVQILQRIRELTTIEAKSATT</sequence>
<dbReference type="EMBL" id="SRIO01000008">
    <property type="protein sequence ID" value="TFZ82567.1"/>
    <property type="molecule type" value="Genomic_DNA"/>
</dbReference>
<dbReference type="Gene3D" id="1.20.1050.50">
    <property type="entry name" value="Particulate methane monooxygenase subunit c2. Chain: C"/>
    <property type="match status" value="1"/>
</dbReference>
<dbReference type="InterPro" id="IPR023349">
    <property type="entry name" value="NH3_CH4_mOase_C_sf"/>
</dbReference>
<dbReference type="InterPro" id="IPR006980">
    <property type="entry name" value="NH3_CH4_mOase_C"/>
</dbReference>
<feature type="transmembrane region" description="Helical" evidence="1">
    <location>
        <begin position="120"/>
        <end position="143"/>
    </location>
</feature>
<evidence type="ECO:0000313" key="2">
    <source>
        <dbReference type="EMBL" id="TFZ82567.1"/>
    </source>
</evidence>
<dbReference type="AlphaFoldDB" id="A0A4Z0F8Y4"/>
<evidence type="ECO:0000313" key="3">
    <source>
        <dbReference type="Proteomes" id="UP000297890"/>
    </source>
</evidence>
<dbReference type="CDD" id="cd19412">
    <property type="entry name" value="pMMO-AMO_C"/>
    <property type="match status" value="1"/>
</dbReference>
<feature type="transmembrane region" description="Helical" evidence="1">
    <location>
        <begin position="79"/>
        <end position="104"/>
    </location>
</feature>
<dbReference type="Proteomes" id="UP000297890">
    <property type="component" value="Unassembled WGS sequence"/>
</dbReference>
<keyword evidence="1" id="KW-1133">Transmembrane helix</keyword>
<accession>A0A4Z0F8Y4</accession>
<keyword evidence="3" id="KW-1185">Reference proteome</keyword>
<comment type="caution">
    <text evidence="2">The sequence shown here is derived from an EMBL/GenBank/DDBJ whole genome shotgun (WGS) entry which is preliminary data.</text>
</comment>
<dbReference type="OrthoDB" id="184526at2"/>
<evidence type="ECO:0000256" key="1">
    <source>
        <dbReference type="SAM" id="Phobius"/>
    </source>
</evidence>
<gene>
    <name evidence="2" type="ORF">E4680_07625</name>
</gene>
<feature type="transmembrane region" description="Helical" evidence="1">
    <location>
        <begin position="234"/>
        <end position="256"/>
    </location>
</feature>
<feature type="transmembrane region" description="Helical" evidence="1">
    <location>
        <begin position="163"/>
        <end position="184"/>
    </location>
</feature>
<reference evidence="2 3" key="1">
    <citation type="journal article" date="2019" name="ISME J.">
        <title>Candidatus Macondimonas diazotrophica, a novel gammaproteobacterial genus dominating crude-oil-contaminated coastal sediments.</title>
        <authorList>
            <person name="Karthikeyan S."/>
            <person name="Konstantinidis K."/>
        </authorList>
    </citation>
    <scope>NUCLEOTIDE SEQUENCE [LARGE SCALE GENOMIC DNA]</scope>
    <source>
        <strain evidence="2 3">KTK01</strain>
    </source>
</reference>
<dbReference type="GO" id="GO:0004497">
    <property type="term" value="F:monooxygenase activity"/>
    <property type="evidence" value="ECO:0007669"/>
    <property type="project" value="UniProtKB-KW"/>
</dbReference>
<keyword evidence="1" id="KW-0812">Transmembrane</keyword>
<organism evidence="2 3">
    <name type="scientific">Candidatus Macondimonas diazotrophica</name>
    <dbReference type="NCBI Taxonomy" id="2305248"/>
    <lineage>
        <taxon>Bacteria</taxon>
        <taxon>Pseudomonadati</taxon>
        <taxon>Pseudomonadota</taxon>
        <taxon>Gammaproteobacteria</taxon>
        <taxon>Chromatiales</taxon>
        <taxon>Ectothiorhodospiraceae</taxon>
        <taxon>Candidatus Macondimonas</taxon>
    </lineage>
</organism>